<dbReference type="InterPro" id="IPR018060">
    <property type="entry name" value="HTH_AraC"/>
</dbReference>
<accession>A0ABP7X7W0</accession>
<evidence type="ECO:0000256" key="3">
    <source>
        <dbReference type="ARBA" id="ARBA00023163"/>
    </source>
</evidence>
<sequence length="358" mass="41429">MSISPESLELPYKLEIDIDAETTEGTVRQIQKAIGGTIQERWGEFILVVDNDKGKGSIRFITFDWGVSLLEYDITFFEEVVLRMNTSQYNPIHFTYCLTGSCGHRFGCQKEIRTLEQFQSVIITNKNGGYNYGYFPKDQKLTINVIQISRKKYLKKRLNNVAQLNKKLYEVFMDDDHKNTFEYYNTYNLKLADQIGKLRKIKQKGMIKILLIESLVYQILAMHIKQYDHAINDKSLPTSLLKEELKIIRNLAKGIVKDVAKDYSLDILSAKSGLPAAKLQEGFKLLYARTVTEYIRHVRLEEARDLINTTDMNISEIVYSIGLSSRSYFSKIFKSKYNISPNEFKQKVESSLQNSIKL</sequence>
<feature type="domain" description="HTH araC/xylS-type" evidence="4">
    <location>
        <begin position="249"/>
        <end position="347"/>
    </location>
</feature>
<evidence type="ECO:0000259" key="4">
    <source>
        <dbReference type="PROSITE" id="PS01124"/>
    </source>
</evidence>
<dbReference type="InterPro" id="IPR053142">
    <property type="entry name" value="PchR_regulatory_protein"/>
</dbReference>
<dbReference type="InterPro" id="IPR009057">
    <property type="entry name" value="Homeodomain-like_sf"/>
</dbReference>
<name>A0ABP7X7W0_9FLAO</name>
<dbReference type="PROSITE" id="PS01124">
    <property type="entry name" value="HTH_ARAC_FAMILY_2"/>
    <property type="match status" value="1"/>
</dbReference>
<organism evidence="5 6">
    <name type="scientific">Aquimarina addita</name>
    <dbReference type="NCBI Taxonomy" id="870485"/>
    <lineage>
        <taxon>Bacteria</taxon>
        <taxon>Pseudomonadati</taxon>
        <taxon>Bacteroidota</taxon>
        <taxon>Flavobacteriia</taxon>
        <taxon>Flavobacteriales</taxon>
        <taxon>Flavobacteriaceae</taxon>
        <taxon>Aquimarina</taxon>
    </lineage>
</organism>
<evidence type="ECO:0000313" key="6">
    <source>
        <dbReference type="Proteomes" id="UP001500459"/>
    </source>
</evidence>
<keyword evidence="1" id="KW-0805">Transcription regulation</keyword>
<dbReference type="PRINTS" id="PR00032">
    <property type="entry name" value="HTHARAC"/>
</dbReference>
<gene>
    <name evidence="5" type="ORF">GCM10022393_01520</name>
</gene>
<evidence type="ECO:0000256" key="1">
    <source>
        <dbReference type="ARBA" id="ARBA00023015"/>
    </source>
</evidence>
<dbReference type="Pfam" id="PF12833">
    <property type="entry name" value="HTH_18"/>
    <property type="match status" value="1"/>
</dbReference>
<evidence type="ECO:0000256" key="2">
    <source>
        <dbReference type="ARBA" id="ARBA00023125"/>
    </source>
</evidence>
<evidence type="ECO:0000313" key="5">
    <source>
        <dbReference type="EMBL" id="GAA4106839.1"/>
    </source>
</evidence>
<dbReference type="PANTHER" id="PTHR47893:SF1">
    <property type="entry name" value="REGULATORY PROTEIN PCHR"/>
    <property type="match status" value="1"/>
</dbReference>
<reference evidence="6" key="1">
    <citation type="journal article" date="2019" name="Int. J. Syst. Evol. Microbiol.">
        <title>The Global Catalogue of Microorganisms (GCM) 10K type strain sequencing project: providing services to taxonomists for standard genome sequencing and annotation.</title>
        <authorList>
            <consortium name="The Broad Institute Genomics Platform"/>
            <consortium name="The Broad Institute Genome Sequencing Center for Infectious Disease"/>
            <person name="Wu L."/>
            <person name="Ma J."/>
        </authorList>
    </citation>
    <scope>NUCLEOTIDE SEQUENCE [LARGE SCALE GENOMIC DNA]</scope>
    <source>
        <strain evidence="6">JCM 17106</strain>
    </source>
</reference>
<dbReference type="SMART" id="SM00342">
    <property type="entry name" value="HTH_ARAC"/>
    <property type="match status" value="1"/>
</dbReference>
<keyword evidence="6" id="KW-1185">Reference proteome</keyword>
<dbReference type="RefSeq" id="WP_344923870.1">
    <property type="nucleotide sequence ID" value="NZ_BAABCW010000001.1"/>
</dbReference>
<protein>
    <recommendedName>
        <fullName evidence="4">HTH araC/xylS-type domain-containing protein</fullName>
    </recommendedName>
</protein>
<dbReference type="SUPFAM" id="SSF46689">
    <property type="entry name" value="Homeodomain-like"/>
    <property type="match status" value="1"/>
</dbReference>
<dbReference type="PANTHER" id="PTHR47893">
    <property type="entry name" value="REGULATORY PROTEIN PCHR"/>
    <property type="match status" value="1"/>
</dbReference>
<dbReference type="EMBL" id="BAABCW010000001">
    <property type="protein sequence ID" value="GAA4106839.1"/>
    <property type="molecule type" value="Genomic_DNA"/>
</dbReference>
<dbReference type="Gene3D" id="1.10.10.60">
    <property type="entry name" value="Homeodomain-like"/>
    <property type="match status" value="1"/>
</dbReference>
<keyword evidence="3" id="KW-0804">Transcription</keyword>
<dbReference type="InterPro" id="IPR020449">
    <property type="entry name" value="Tscrpt_reg_AraC-type_HTH"/>
</dbReference>
<keyword evidence="2" id="KW-0238">DNA-binding</keyword>
<dbReference type="Proteomes" id="UP001500459">
    <property type="component" value="Unassembled WGS sequence"/>
</dbReference>
<proteinExistence type="predicted"/>
<comment type="caution">
    <text evidence="5">The sequence shown here is derived from an EMBL/GenBank/DDBJ whole genome shotgun (WGS) entry which is preliminary data.</text>
</comment>